<keyword evidence="14" id="KW-0472">Membrane</keyword>
<proteinExistence type="inferred from homology"/>
<dbReference type="Gene3D" id="3.30.428.30">
    <property type="entry name" value="HIT family - CDH-like"/>
    <property type="match status" value="1"/>
</dbReference>
<comment type="similarity">
    <text evidence="5">Belongs to the Cdh family.</text>
</comment>
<evidence type="ECO:0000256" key="15">
    <source>
        <dbReference type="ARBA" id="ARBA00023209"/>
    </source>
</evidence>
<comment type="pathway">
    <text evidence="3">Phospholipid metabolism; CDP-diacylglycerol degradation; phosphatidate from CDP-diacylglycerol: step 1/1.</text>
</comment>
<keyword evidence="16" id="KW-1208">Phospholipid metabolism</keyword>
<evidence type="ECO:0000256" key="11">
    <source>
        <dbReference type="ARBA" id="ARBA00022801"/>
    </source>
</evidence>
<dbReference type="SUPFAM" id="SSF54197">
    <property type="entry name" value="HIT-like"/>
    <property type="match status" value="1"/>
</dbReference>
<evidence type="ECO:0000256" key="16">
    <source>
        <dbReference type="ARBA" id="ARBA00023264"/>
    </source>
</evidence>
<dbReference type="GO" id="GO:0008654">
    <property type="term" value="P:phospholipid biosynthetic process"/>
    <property type="evidence" value="ECO:0007669"/>
    <property type="project" value="UniProtKB-KW"/>
</dbReference>
<evidence type="ECO:0000256" key="1">
    <source>
        <dbReference type="ARBA" id="ARBA00001007"/>
    </source>
</evidence>
<keyword evidence="8" id="KW-1003">Cell membrane</keyword>
<dbReference type="EC" id="3.6.1.26" evidence="6"/>
<evidence type="ECO:0000256" key="18">
    <source>
        <dbReference type="ARBA" id="ARBA00032892"/>
    </source>
</evidence>
<keyword evidence="10" id="KW-0812">Transmembrane</keyword>
<evidence type="ECO:0000256" key="2">
    <source>
        <dbReference type="ARBA" id="ARBA00004162"/>
    </source>
</evidence>
<gene>
    <name evidence="19" type="ORF">LMG32879_000620</name>
</gene>
<evidence type="ECO:0000256" key="13">
    <source>
        <dbReference type="ARBA" id="ARBA00023098"/>
    </source>
</evidence>
<sequence length="248" mass="27566">MRRRHLHLAGAAFIGTAVVVFAVLAGGWKTKGHDADALWKLVHNHCAVDGKPCTIYDASAGYALLHDRVGRGQYLVIPTEKIPGIESPALLADDSPNYFARAWAHREYVSRAYGQPIPDDDLSLEINSVRGRTQNQLHIHIDCLQPEVKQVLDRLDHGIDGTWRNLGEPLFGHQYRAIRLPDLKTSPFKVLARDLQSPGDEMGRHTLLLVSSPNGFLLLDDYTHGLDVGSAEELQDHTCAGFVRPDMR</sequence>
<keyword evidence="15" id="KW-0594">Phospholipid biosynthesis</keyword>
<keyword evidence="20" id="KW-1185">Reference proteome</keyword>
<dbReference type="AlphaFoldDB" id="A0AA35Y318"/>
<name>A0AA35Y318_9PROT</name>
<evidence type="ECO:0000313" key="19">
    <source>
        <dbReference type="EMBL" id="CAI9119795.1"/>
    </source>
</evidence>
<dbReference type="PIRSF" id="PIRSF001273">
    <property type="entry name" value="CDH"/>
    <property type="match status" value="1"/>
</dbReference>
<evidence type="ECO:0000256" key="3">
    <source>
        <dbReference type="ARBA" id="ARBA00004927"/>
    </source>
</evidence>
<comment type="subcellular location">
    <subcellularLocation>
        <location evidence="2">Cell membrane</location>
        <topology evidence="2">Single-pass membrane protein</topology>
    </subcellularLocation>
</comment>
<dbReference type="NCBIfam" id="NF003986">
    <property type="entry name" value="PRK05471.1-5"/>
    <property type="match status" value="1"/>
</dbReference>
<dbReference type="Pfam" id="PF02611">
    <property type="entry name" value="CDH"/>
    <property type="match status" value="1"/>
</dbReference>
<keyword evidence="9" id="KW-0444">Lipid biosynthesis</keyword>
<dbReference type="Proteomes" id="UP001176960">
    <property type="component" value="Unassembled WGS sequence"/>
</dbReference>
<evidence type="ECO:0000256" key="8">
    <source>
        <dbReference type="ARBA" id="ARBA00022475"/>
    </source>
</evidence>
<reference evidence="19" key="1">
    <citation type="submission" date="2023-03" db="EMBL/GenBank/DDBJ databases">
        <authorList>
            <person name="Cleenwerck I."/>
        </authorList>
    </citation>
    <scope>NUCLEOTIDE SEQUENCE</scope>
    <source>
        <strain evidence="19">LMG 32879</strain>
    </source>
</reference>
<dbReference type="RefSeq" id="WP_289841519.1">
    <property type="nucleotide sequence ID" value="NZ_CATKSH010000002.1"/>
</dbReference>
<comment type="caution">
    <text evidence="19">The sequence shown here is derived from an EMBL/GenBank/DDBJ whole genome shotgun (WGS) entry which is preliminary data.</text>
</comment>
<evidence type="ECO:0000256" key="5">
    <source>
        <dbReference type="ARBA" id="ARBA00006435"/>
    </source>
</evidence>
<accession>A0AA35Y318</accession>
<evidence type="ECO:0000256" key="4">
    <source>
        <dbReference type="ARBA" id="ARBA00005189"/>
    </source>
</evidence>
<evidence type="ECO:0000256" key="10">
    <source>
        <dbReference type="ARBA" id="ARBA00022692"/>
    </source>
</evidence>
<comment type="pathway">
    <text evidence="4">Lipid metabolism.</text>
</comment>
<dbReference type="EMBL" id="CATKSH010000002">
    <property type="protein sequence ID" value="CAI9119795.1"/>
    <property type="molecule type" value="Genomic_DNA"/>
</dbReference>
<evidence type="ECO:0000256" key="17">
    <source>
        <dbReference type="ARBA" id="ARBA00032888"/>
    </source>
</evidence>
<evidence type="ECO:0000256" key="9">
    <source>
        <dbReference type="ARBA" id="ARBA00022516"/>
    </source>
</evidence>
<dbReference type="InterPro" id="IPR003763">
    <property type="entry name" value="CDP-diacylglyc_Pase"/>
</dbReference>
<keyword evidence="13" id="KW-0443">Lipid metabolism</keyword>
<dbReference type="InterPro" id="IPR036265">
    <property type="entry name" value="HIT-like_sf"/>
</dbReference>
<evidence type="ECO:0000256" key="14">
    <source>
        <dbReference type="ARBA" id="ARBA00023136"/>
    </source>
</evidence>
<evidence type="ECO:0000256" key="6">
    <source>
        <dbReference type="ARBA" id="ARBA00012375"/>
    </source>
</evidence>
<protein>
    <recommendedName>
        <fullName evidence="7">CDP-diacylglycerol pyrophosphatase</fullName>
        <ecNumber evidence="6">3.6.1.26</ecNumber>
    </recommendedName>
    <alternativeName>
        <fullName evidence="17">CDP-diacylglycerol phosphatidylhydrolase</fullName>
    </alternativeName>
    <alternativeName>
        <fullName evidence="18">CDP-diglyceride hydrolase</fullName>
    </alternativeName>
</protein>
<dbReference type="GO" id="GO:0008715">
    <property type="term" value="F:CDP-diacylglycerol diphosphatase activity"/>
    <property type="evidence" value="ECO:0007669"/>
    <property type="project" value="UniProtKB-EC"/>
</dbReference>
<evidence type="ECO:0000256" key="12">
    <source>
        <dbReference type="ARBA" id="ARBA00022989"/>
    </source>
</evidence>
<dbReference type="GO" id="GO:0005886">
    <property type="term" value="C:plasma membrane"/>
    <property type="evidence" value="ECO:0007669"/>
    <property type="project" value="UniProtKB-SubCell"/>
</dbReference>
<evidence type="ECO:0000256" key="7">
    <source>
        <dbReference type="ARBA" id="ARBA00019608"/>
    </source>
</evidence>
<comment type="catalytic activity">
    <reaction evidence="1">
        <text>a CDP-1,2-diacyl-sn-glycerol + H2O = a 1,2-diacyl-sn-glycero-3-phosphate + CMP + 2 H(+)</text>
        <dbReference type="Rhea" id="RHEA:15221"/>
        <dbReference type="ChEBI" id="CHEBI:15377"/>
        <dbReference type="ChEBI" id="CHEBI:15378"/>
        <dbReference type="ChEBI" id="CHEBI:58332"/>
        <dbReference type="ChEBI" id="CHEBI:58608"/>
        <dbReference type="ChEBI" id="CHEBI:60377"/>
        <dbReference type="EC" id="3.6.1.26"/>
    </reaction>
</comment>
<keyword evidence="11 19" id="KW-0378">Hydrolase</keyword>
<organism evidence="19 20">
    <name type="scientific">Brytella acorum</name>
    <dbReference type="NCBI Taxonomy" id="2959299"/>
    <lineage>
        <taxon>Bacteria</taxon>
        <taxon>Pseudomonadati</taxon>
        <taxon>Pseudomonadota</taxon>
        <taxon>Alphaproteobacteria</taxon>
        <taxon>Acetobacterales</taxon>
        <taxon>Acetobacteraceae</taxon>
        <taxon>Brytella</taxon>
    </lineage>
</organism>
<keyword evidence="12" id="KW-1133">Transmembrane helix</keyword>
<evidence type="ECO:0000313" key="20">
    <source>
        <dbReference type="Proteomes" id="UP001176960"/>
    </source>
</evidence>